<feature type="chain" id="PRO_5043930047" description="Sel1 repeat family protein" evidence="1">
    <location>
        <begin position="35"/>
        <end position="329"/>
    </location>
</feature>
<dbReference type="EMBL" id="CP157355">
    <property type="protein sequence ID" value="XBM01580.1"/>
    <property type="molecule type" value="Genomic_DNA"/>
</dbReference>
<proteinExistence type="predicted"/>
<name>A0AAU7FA41_9NEIS</name>
<feature type="signal peptide" evidence="1">
    <location>
        <begin position="1"/>
        <end position="34"/>
    </location>
</feature>
<accession>A0AAU7FA41</accession>
<sequence>MTISATATHKATSVLTILAAVLTIGSVTMESAQANEVQLNAAIEKGDYQQAFNIASAEHKKGSASLSTQILLAQMYMQGKGTSKNIPAARSLIDPLVAQNKPEAQLLLSNLLKQEAMQGLTKANGRIDEARYQALAKRSLKERENERYAAELMYKSAQQGFHLAIESVCNDIASSVTAFGSKERANWYRKCANKEAWARASEIGNSIAPLNLRREVMRDPVVTEAFQQLATKAKCTNEDITPVDFKIGKPVAGGEYLTLNLPKPTRQMMVRGQWQEIWVGKACGKTMSLPIAFKADGMGGATFSPDLPAAELNALKMAVQRQQQVQQQK</sequence>
<keyword evidence="1" id="KW-0732">Signal</keyword>
<dbReference type="Gene3D" id="1.25.40.10">
    <property type="entry name" value="Tetratricopeptide repeat domain"/>
    <property type="match status" value="1"/>
</dbReference>
<dbReference type="SUPFAM" id="SSF81901">
    <property type="entry name" value="HCP-like"/>
    <property type="match status" value="1"/>
</dbReference>
<evidence type="ECO:0000313" key="2">
    <source>
        <dbReference type="EMBL" id="XBM01580.1"/>
    </source>
</evidence>
<dbReference type="KEGG" id="cmav:ABHF33_04685"/>
<organism evidence="2">
    <name type="scientific">Chitinibacter mangrovi</name>
    <dbReference type="NCBI Taxonomy" id="3153927"/>
    <lineage>
        <taxon>Bacteria</taxon>
        <taxon>Pseudomonadati</taxon>
        <taxon>Pseudomonadota</taxon>
        <taxon>Betaproteobacteria</taxon>
        <taxon>Neisseriales</taxon>
        <taxon>Chitinibacteraceae</taxon>
        <taxon>Chitinibacter</taxon>
    </lineage>
</organism>
<evidence type="ECO:0008006" key="3">
    <source>
        <dbReference type="Google" id="ProtNLM"/>
    </source>
</evidence>
<dbReference type="AlphaFoldDB" id="A0AAU7FA41"/>
<evidence type="ECO:0000256" key="1">
    <source>
        <dbReference type="SAM" id="SignalP"/>
    </source>
</evidence>
<gene>
    <name evidence="2" type="ORF">ABHF33_04685</name>
</gene>
<dbReference type="RefSeq" id="WP_348945858.1">
    <property type="nucleotide sequence ID" value="NZ_CP157355.1"/>
</dbReference>
<reference evidence="2" key="1">
    <citation type="submission" date="2024-05" db="EMBL/GenBank/DDBJ databases">
        <authorList>
            <person name="Yang L."/>
            <person name="Pan L."/>
        </authorList>
    </citation>
    <scope>NUCLEOTIDE SEQUENCE</scope>
    <source>
        <strain evidence="2">FCG-7</strain>
    </source>
</reference>
<dbReference type="InterPro" id="IPR011990">
    <property type="entry name" value="TPR-like_helical_dom_sf"/>
</dbReference>
<protein>
    <recommendedName>
        <fullName evidence="3">Sel1 repeat family protein</fullName>
    </recommendedName>
</protein>